<keyword evidence="3" id="KW-1185">Reference proteome</keyword>
<comment type="caution">
    <text evidence="2">The sequence shown here is derived from an EMBL/GenBank/DDBJ whole genome shotgun (WGS) entry which is preliminary data.</text>
</comment>
<organism evidence="2 3">
    <name type="scientific">Blattamonas nauphoetae</name>
    <dbReference type="NCBI Taxonomy" id="2049346"/>
    <lineage>
        <taxon>Eukaryota</taxon>
        <taxon>Metamonada</taxon>
        <taxon>Preaxostyla</taxon>
        <taxon>Oxymonadida</taxon>
        <taxon>Blattamonas</taxon>
    </lineage>
</organism>
<evidence type="ECO:0000313" key="3">
    <source>
        <dbReference type="Proteomes" id="UP001281761"/>
    </source>
</evidence>
<dbReference type="EMBL" id="JARBJD010000127">
    <property type="protein sequence ID" value="KAK2950927.1"/>
    <property type="molecule type" value="Genomic_DNA"/>
</dbReference>
<feature type="compositionally biased region" description="Polar residues" evidence="1">
    <location>
        <begin position="168"/>
        <end position="187"/>
    </location>
</feature>
<evidence type="ECO:0000256" key="1">
    <source>
        <dbReference type="SAM" id="MobiDB-lite"/>
    </source>
</evidence>
<evidence type="ECO:0000313" key="2">
    <source>
        <dbReference type="EMBL" id="KAK2950927.1"/>
    </source>
</evidence>
<sequence>MERIRSMTEEIAHSLDRAIVGDKLETSSQSHPIRRTHPCSRLTCCRSSPRRSRRPGRSSLQVYRQRRTDHATRRWTRRSFRSSSSPPSKPMMIPHNSHRLSRFSSTTRHATSRRSHHPSQPTRRPPSPHPRPTQVQFRRGSRQLRLLSRDCRVTHHSSITGKGRQRHTSTTSDPSSGQIKSKMTTAAITDHPPHSSAIDGKADDDEDGGDNLTVNIVTTANKQRRPAYLASELTPSLSKAQRHPLFSNFRLSKSDSSSVRSVSISRRHFPLPAQFDTVPAAPKGTNTPFHFTFVLHTVFPNFFVIYFVDTTEADACVWRVDMRSLWRDSRSDSSQRQTFIHPLNVVTACLQTLTFSCCILNG</sequence>
<reference evidence="2 3" key="1">
    <citation type="journal article" date="2022" name="bioRxiv">
        <title>Genomics of Preaxostyla Flagellates Illuminates Evolutionary Transitions and the Path Towards Mitochondrial Loss.</title>
        <authorList>
            <person name="Novak L.V.F."/>
            <person name="Treitli S.C."/>
            <person name="Pyrih J."/>
            <person name="Halakuc P."/>
            <person name="Pipaliya S.V."/>
            <person name="Vacek V."/>
            <person name="Brzon O."/>
            <person name="Soukal P."/>
            <person name="Eme L."/>
            <person name="Dacks J.B."/>
            <person name="Karnkowska A."/>
            <person name="Elias M."/>
            <person name="Hampl V."/>
        </authorList>
    </citation>
    <scope>NUCLEOTIDE SEQUENCE [LARGE SCALE GENOMIC DNA]</scope>
    <source>
        <strain evidence="2">NAU3</strain>
        <tissue evidence="2">Gut</tissue>
    </source>
</reference>
<feature type="region of interest" description="Disordered" evidence="1">
    <location>
        <begin position="23"/>
        <end position="211"/>
    </location>
</feature>
<accession>A0ABQ9XHV6</accession>
<proteinExistence type="predicted"/>
<gene>
    <name evidence="2" type="ORF">BLNAU_14117</name>
</gene>
<dbReference type="Proteomes" id="UP001281761">
    <property type="component" value="Unassembled WGS sequence"/>
</dbReference>
<name>A0ABQ9XHV6_9EUKA</name>
<protein>
    <submittedName>
        <fullName evidence="2">Uncharacterized protein</fullName>
    </submittedName>
</protein>